<dbReference type="Pfam" id="PF00244">
    <property type="entry name" value="14-3-3"/>
    <property type="match status" value="1"/>
</dbReference>
<evidence type="ECO:0000259" key="2">
    <source>
        <dbReference type="SMART" id="SM00101"/>
    </source>
</evidence>
<dbReference type="PRINTS" id="PR00305">
    <property type="entry name" value="1433ZETA"/>
</dbReference>
<dbReference type="SUPFAM" id="SSF48445">
    <property type="entry name" value="14-3-3 protein"/>
    <property type="match status" value="1"/>
</dbReference>
<dbReference type="OrthoDB" id="10260625at2759"/>
<evidence type="ECO:0000313" key="3">
    <source>
        <dbReference type="EMBL" id="VVT50986.1"/>
    </source>
</evidence>
<name>A0A5E8BH38_9ASCO</name>
<proteinExistence type="inferred from homology"/>
<reference evidence="3 4" key="1">
    <citation type="submission" date="2019-09" db="EMBL/GenBank/DDBJ databases">
        <authorList>
            <person name="Brejova B."/>
        </authorList>
    </citation>
    <scope>NUCLEOTIDE SEQUENCE [LARGE SCALE GENOMIC DNA]</scope>
</reference>
<protein>
    <recommendedName>
        <fullName evidence="2">14-3-3 domain-containing protein</fullName>
    </recommendedName>
</protein>
<gene>
    <name evidence="3" type="ORF">SAPINGB_P002946</name>
</gene>
<dbReference type="PANTHER" id="PTHR18860">
    <property type="entry name" value="14-3-3 PROTEIN"/>
    <property type="match status" value="1"/>
</dbReference>
<comment type="similarity">
    <text evidence="1">Belongs to the 14-3-3 family.</text>
</comment>
<dbReference type="SMART" id="SM00101">
    <property type="entry name" value="14_3_3"/>
    <property type="match status" value="1"/>
</dbReference>
<accession>A0A5E8BH38</accession>
<dbReference type="Proteomes" id="UP000398389">
    <property type="component" value="Unassembled WGS sequence"/>
</dbReference>
<organism evidence="3 4">
    <name type="scientific">Magnusiomyces paraingens</name>
    <dbReference type="NCBI Taxonomy" id="2606893"/>
    <lineage>
        <taxon>Eukaryota</taxon>
        <taxon>Fungi</taxon>
        <taxon>Dikarya</taxon>
        <taxon>Ascomycota</taxon>
        <taxon>Saccharomycotina</taxon>
        <taxon>Dipodascomycetes</taxon>
        <taxon>Dipodascales</taxon>
        <taxon>Dipodascaceae</taxon>
        <taxon>Magnusiomyces</taxon>
    </lineage>
</organism>
<dbReference type="InterPro" id="IPR036815">
    <property type="entry name" value="14-3-3_dom_sf"/>
</dbReference>
<evidence type="ECO:0000256" key="1">
    <source>
        <dbReference type="ARBA" id="ARBA00006141"/>
    </source>
</evidence>
<dbReference type="CDD" id="cd08774">
    <property type="entry name" value="14-3-3"/>
    <property type="match status" value="1"/>
</dbReference>
<sequence length="239" mass="27362">MATTRKNLVLLAKTAEEAERYKDAAKIMKAIVHTGKELDDEEQTLLYDIYRHLAHNLKVSLKNLSPLVQEETDKHNSKHLHLVQKQISQIKKELINTCCDIIEILEEDLIPTTTSNKNKVIYYKMKGDYYNYLINLYSGPQHDEIVQEALEAYVFAFNIANKNLSPTDPTRLGVAINFSVFYHEVIKSTKKSCEIAQQAFNSAFEALDTLTEDNNQKTIASMEILRDNISIFSSEKSKD</sequence>
<dbReference type="Gene3D" id="1.20.190.20">
    <property type="entry name" value="14-3-3 domain"/>
    <property type="match status" value="1"/>
</dbReference>
<dbReference type="AlphaFoldDB" id="A0A5E8BH38"/>
<dbReference type="RefSeq" id="XP_031853555.1">
    <property type="nucleotide sequence ID" value="XM_031997664.1"/>
</dbReference>
<dbReference type="PIRSF" id="PIRSF000868">
    <property type="entry name" value="14-3-3"/>
    <property type="match status" value="1"/>
</dbReference>
<evidence type="ECO:0000313" key="4">
    <source>
        <dbReference type="Proteomes" id="UP000398389"/>
    </source>
</evidence>
<dbReference type="GeneID" id="43581764"/>
<keyword evidence="4" id="KW-1185">Reference proteome</keyword>
<dbReference type="EMBL" id="CABVLU010000002">
    <property type="protein sequence ID" value="VVT50986.1"/>
    <property type="molecule type" value="Genomic_DNA"/>
</dbReference>
<dbReference type="InterPro" id="IPR023410">
    <property type="entry name" value="14-3-3_domain"/>
</dbReference>
<feature type="domain" description="14-3-3" evidence="2">
    <location>
        <begin position="5"/>
        <end position="239"/>
    </location>
</feature>
<dbReference type="InterPro" id="IPR000308">
    <property type="entry name" value="14-3-3"/>
</dbReference>